<dbReference type="Proteomes" id="UP000064967">
    <property type="component" value="Chromosome"/>
</dbReference>
<feature type="domain" description="IgGFc-binding protein N-terminal" evidence="2">
    <location>
        <begin position="238"/>
        <end position="563"/>
    </location>
</feature>
<protein>
    <recommendedName>
        <fullName evidence="2">IgGFc-binding protein N-terminal domain-containing protein</fullName>
    </recommendedName>
</protein>
<dbReference type="InterPro" id="IPR035234">
    <property type="entry name" value="IgGFc-bd_N"/>
</dbReference>
<gene>
    <name evidence="3" type="ORF">AKJ09_01997</name>
</gene>
<feature type="chain" id="PRO_5005465815" description="IgGFc-binding protein N-terminal domain-containing protein" evidence="1">
    <location>
        <begin position="27"/>
        <end position="589"/>
    </location>
</feature>
<dbReference type="PROSITE" id="PS51257">
    <property type="entry name" value="PROKAR_LIPOPROTEIN"/>
    <property type="match status" value="1"/>
</dbReference>
<organism evidence="3 4">
    <name type="scientific">Labilithrix luteola</name>
    <dbReference type="NCBI Taxonomy" id="1391654"/>
    <lineage>
        <taxon>Bacteria</taxon>
        <taxon>Pseudomonadati</taxon>
        <taxon>Myxococcota</taxon>
        <taxon>Polyangia</taxon>
        <taxon>Polyangiales</taxon>
        <taxon>Labilitrichaceae</taxon>
        <taxon>Labilithrix</taxon>
    </lineage>
</organism>
<dbReference type="PANTHER" id="PTHR46534">
    <property type="entry name" value="IGGFC_BINDING DOMAIN-CONTAINING PROTEIN"/>
    <property type="match status" value="1"/>
</dbReference>
<evidence type="ECO:0000313" key="3">
    <source>
        <dbReference type="EMBL" id="AKU95333.1"/>
    </source>
</evidence>
<dbReference type="AlphaFoldDB" id="A0A0K1PP84"/>
<evidence type="ECO:0000256" key="1">
    <source>
        <dbReference type="SAM" id="SignalP"/>
    </source>
</evidence>
<evidence type="ECO:0000313" key="4">
    <source>
        <dbReference type="Proteomes" id="UP000064967"/>
    </source>
</evidence>
<reference evidence="3 4" key="1">
    <citation type="submission" date="2015-08" db="EMBL/GenBank/DDBJ databases">
        <authorList>
            <person name="Babu N.S."/>
            <person name="Beckwith C.J."/>
            <person name="Beseler K.G."/>
            <person name="Brison A."/>
            <person name="Carone J.V."/>
            <person name="Caskin T.P."/>
            <person name="Diamond M."/>
            <person name="Durham M.E."/>
            <person name="Foxe J.M."/>
            <person name="Go M."/>
            <person name="Henderson B.A."/>
            <person name="Jones I.B."/>
            <person name="McGettigan J.A."/>
            <person name="Micheletti S.J."/>
            <person name="Nasrallah M.E."/>
            <person name="Ortiz D."/>
            <person name="Piller C.R."/>
            <person name="Privatt S.R."/>
            <person name="Schneider S.L."/>
            <person name="Sharp S."/>
            <person name="Smith T.C."/>
            <person name="Stanton J.D."/>
            <person name="Ullery H.E."/>
            <person name="Wilson R.J."/>
            <person name="Serrano M.G."/>
            <person name="Buck G."/>
            <person name="Lee V."/>
            <person name="Wang Y."/>
            <person name="Carvalho R."/>
            <person name="Voegtly L."/>
            <person name="Shi R."/>
            <person name="Duckworth R."/>
            <person name="Johnson A."/>
            <person name="Loviza R."/>
            <person name="Walstead R."/>
            <person name="Shah Z."/>
            <person name="Kiflezghi M."/>
            <person name="Wade K."/>
            <person name="Ball S.L."/>
            <person name="Bradley K.W."/>
            <person name="Asai D.J."/>
            <person name="Bowman C.A."/>
            <person name="Russell D.A."/>
            <person name="Pope W.H."/>
            <person name="Jacobs-Sera D."/>
            <person name="Hendrix R.W."/>
            <person name="Hatfull G.F."/>
        </authorList>
    </citation>
    <scope>NUCLEOTIDE SEQUENCE [LARGE SCALE GENOMIC DNA]</scope>
    <source>
        <strain evidence="3 4">DSM 27648</strain>
    </source>
</reference>
<evidence type="ECO:0000259" key="2">
    <source>
        <dbReference type="Pfam" id="PF17517"/>
    </source>
</evidence>
<sequence length="589" mass="61926">MTRITQISAAAFVSSALVVSALGACARSPSDGLPPDQGFDFTSDAAPEDAGCPLRCSLDLGSVVRSCDGTLVEQCPPELACGTTGCVAPCEAMANAQSSLGCEFYAQPPQTTIGAGSCYAAYVINAWHEPITLDLALGDRTLDLSNSVFRFKTGSAELEAVSGPIQPNDAVVVFLSDAHRVLNAEGYTACPDGAKPAIEEWTAPMATGMGKSFRITTSGPAAVSTIYPFGGAKSYFPTATLLLPSASWGTQHILVEPWQRSLRIDGSLAVPGVQIVAREDATEVTIRPVKDIQPSTGIAGAPAGQSTVYKLGKGEFLQLAQSDEISGSLVTSNKPIATFGEHACMDIPVGVAACDVEQKQIPAFDQWGQEYAAVRYRGRTSKTESIPYRIVAGIDGTKLSYDPAPPAGAPTTMAAGEVTTFWTDSPFVVRSQDVDHPIYLAAYMTGGGNPGLNRSGDPEAVNVVPTGQYMNAYSFYADPTYEETSLVVIRAKSEAGVFEDVTLECAGGPLTDWQPLGTAGKFEYRLVDLIRAGGAGETFPGGTCTKGLHRMNSKGPFTATIWGWGVTASYAYPGGMAQRTLVKTRLVVN</sequence>
<dbReference type="PANTHER" id="PTHR46534:SF1">
    <property type="entry name" value="IGGFC-BINDING PROTEIN N-TERMINAL DOMAIN-CONTAINING PROTEIN"/>
    <property type="match status" value="1"/>
</dbReference>
<feature type="signal peptide" evidence="1">
    <location>
        <begin position="1"/>
        <end position="26"/>
    </location>
</feature>
<dbReference type="KEGG" id="llu:AKJ09_01997"/>
<accession>A0A0K1PP84</accession>
<dbReference type="RefSeq" id="WP_146646797.1">
    <property type="nucleotide sequence ID" value="NZ_CP012333.1"/>
</dbReference>
<proteinExistence type="predicted"/>
<name>A0A0K1PP84_9BACT</name>
<dbReference type="EMBL" id="CP012333">
    <property type="protein sequence ID" value="AKU95333.1"/>
    <property type="molecule type" value="Genomic_DNA"/>
</dbReference>
<dbReference type="Pfam" id="PF17517">
    <property type="entry name" value="IgGFc_binding"/>
    <property type="match status" value="1"/>
</dbReference>
<keyword evidence="1" id="KW-0732">Signal</keyword>
<dbReference type="STRING" id="1391654.AKJ09_01997"/>
<keyword evidence="4" id="KW-1185">Reference proteome</keyword>
<dbReference type="OrthoDB" id="5486557at2"/>